<feature type="compositionally biased region" description="Polar residues" evidence="1">
    <location>
        <begin position="1"/>
        <end position="16"/>
    </location>
</feature>
<dbReference type="AlphaFoldDB" id="M1DG19"/>
<feature type="compositionally biased region" description="Basic and acidic residues" evidence="1">
    <location>
        <begin position="31"/>
        <end position="42"/>
    </location>
</feature>
<feature type="compositionally biased region" description="Polar residues" evidence="1">
    <location>
        <begin position="44"/>
        <end position="56"/>
    </location>
</feature>
<evidence type="ECO:0000256" key="1">
    <source>
        <dbReference type="SAM" id="MobiDB-lite"/>
    </source>
</evidence>
<sequence length="123" mass="14045">MTNEGDINVSSTTNVRQDGGKKHRKGRKHLKSNEKLLLDPKPSEASTSHALSTTEASDNERDEEPINVTSRVEWIARVDTARQDVKILGKRLNKVDDKFKTLKDFTLEEKDNIRKELEAHRHA</sequence>
<dbReference type="InParanoid" id="M1DG19"/>
<protein>
    <submittedName>
        <fullName evidence="2">Uncharacterized protein</fullName>
    </submittedName>
</protein>
<dbReference type="PaxDb" id="4113-PGSC0003DMT400088475"/>
<evidence type="ECO:0000313" key="2">
    <source>
        <dbReference type="EnsemblPlants" id="PGSC0003DMT400088475"/>
    </source>
</evidence>
<feature type="region of interest" description="Disordered" evidence="1">
    <location>
        <begin position="1"/>
        <end position="66"/>
    </location>
</feature>
<reference evidence="3" key="1">
    <citation type="journal article" date="2011" name="Nature">
        <title>Genome sequence and analysis of the tuber crop potato.</title>
        <authorList>
            <consortium name="The Potato Genome Sequencing Consortium"/>
        </authorList>
    </citation>
    <scope>NUCLEOTIDE SEQUENCE [LARGE SCALE GENOMIC DNA]</scope>
    <source>
        <strain evidence="3">cv. DM1-3 516 R44</strain>
    </source>
</reference>
<dbReference type="EnsemblPlants" id="PGSC0003DMT400088475">
    <property type="protein sequence ID" value="PGSC0003DMT400088475"/>
    <property type="gene ID" value="PGSC0003DMG400038046"/>
</dbReference>
<dbReference type="HOGENOM" id="CLU_105626_0_0_1"/>
<organism evidence="2 3">
    <name type="scientific">Solanum tuberosum</name>
    <name type="common">Potato</name>
    <dbReference type="NCBI Taxonomy" id="4113"/>
    <lineage>
        <taxon>Eukaryota</taxon>
        <taxon>Viridiplantae</taxon>
        <taxon>Streptophyta</taxon>
        <taxon>Embryophyta</taxon>
        <taxon>Tracheophyta</taxon>
        <taxon>Spermatophyta</taxon>
        <taxon>Magnoliopsida</taxon>
        <taxon>eudicotyledons</taxon>
        <taxon>Gunneridae</taxon>
        <taxon>Pentapetalae</taxon>
        <taxon>asterids</taxon>
        <taxon>lamiids</taxon>
        <taxon>Solanales</taxon>
        <taxon>Solanaceae</taxon>
        <taxon>Solanoideae</taxon>
        <taxon>Solaneae</taxon>
        <taxon>Solanum</taxon>
    </lineage>
</organism>
<dbReference type="Proteomes" id="UP000011115">
    <property type="component" value="Unassembled WGS sequence"/>
</dbReference>
<name>M1DG19_SOLTU</name>
<feature type="compositionally biased region" description="Basic residues" evidence="1">
    <location>
        <begin position="21"/>
        <end position="30"/>
    </location>
</feature>
<accession>M1DG19</accession>
<proteinExistence type="predicted"/>
<dbReference type="Gramene" id="PGSC0003DMT400088475">
    <property type="protein sequence ID" value="PGSC0003DMT400088475"/>
    <property type="gene ID" value="PGSC0003DMG400038046"/>
</dbReference>
<reference evidence="2" key="2">
    <citation type="submission" date="2015-06" db="UniProtKB">
        <authorList>
            <consortium name="EnsemblPlants"/>
        </authorList>
    </citation>
    <scope>IDENTIFICATION</scope>
    <source>
        <strain evidence="2">DM1-3 516 R44</strain>
    </source>
</reference>
<keyword evidence="3" id="KW-1185">Reference proteome</keyword>
<evidence type="ECO:0000313" key="3">
    <source>
        <dbReference type="Proteomes" id="UP000011115"/>
    </source>
</evidence>